<dbReference type="Pfam" id="PF04166">
    <property type="entry name" value="PdxA"/>
    <property type="match status" value="1"/>
</dbReference>
<dbReference type="SUPFAM" id="SSF53659">
    <property type="entry name" value="Isocitrate/Isopropylmalate dehydrogenase-like"/>
    <property type="match status" value="1"/>
</dbReference>
<reference evidence="4" key="1">
    <citation type="journal article" date="2014" name="Front. Microbiol.">
        <title>High frequency of phylogenetically diverse reductive dehalogenase-homologous genes in deep subseafloor sedimentary metagenomes.</title>
        <authorList>
            <person name="Kawai M."/>
            <person name="Futagami T."/>
            <person name="Toyoda A."/>
            <person name="Takaki Y."/>
            <person name="Nishi S."/>
            <person name="Hori S."/>
            <person name="Arai W."/>
            <person name="Tsubouchi T."/>
            <person name="Morono Y."/>
            <person name="Uchiyama I."/>
            <person name="Ito T."/>
            <person name="Fujiyama A."/>
            <person name="Inagaki F."/>
            <person name="Takami H."/>
        </authorList>
    </citation>
    <scope>NUCLEOTIDE SEQUENCE</scope>
    <source>
        <strain evidence="4">Expedition CK06-06</strain>
    </source>
</reference>
<evidence type="ECO:0000313" key="4">
    <source>
        <dbReference type="EMBL" id="GAH54435.1"/>
    </source>
</evidence>
<keyword evidence="3" id="KW-0520">NAD</keyword>
<proteinExistence type="predicted"/>
<name>X1HBJ1_9ZZZZ</name>
<evidence type="ECO:0000256" key="2">
    <source>
        <dbReference type="ARBA" id="ARBA00023002"/>
    </source>
</evidence>
<dbReference type="Gene3D" id="3.40.718.10">
    <property type="entry name" value="Isopropylmalate Dehydrogenase"/>
    <property type="match status" value="1"/>
</dbReference>
<dbReference type="GO" id="GO:0046872">
    <property type="term" value="F:metal ion binding"/>
    <property type="evidence" value="ECO:0007669"/>
    <property type="project" value="UniProtKB-KW"/>
</dbReference>
<organism evidence="4">
    <name type="scientific">marine sediment metagenome</name>
    <dbReference type="NCBI Taxonomy" id="412755"/>
    <lineage>
        <taxon>unclassified sequences</taxon>
        <taxon>metagenomes</taxon>
        <taxon>ecological metagenomes</taxon>
    </lineage>
</organism>
<dbReference type="GO" id="GO:0051287">
    <property type="term" value="F:NAD binding"/>
    <property type="evidence" value="ECO:0007669"/>
    <property type="project" value="InterPro"/>
</dbReference>
<dbReference type="InterPro" id="IPR005255">
    <property type="entry name" value="PdxA_fam"/>
</dbReference>
<comment type="caution">
    <text evidence="4">The sequence shown here is derived from an EMBL/GenBank/DDBJ whole genome shotgun (WGS) entry which is preliminary data.</text>
</comment>
<dbReference type="GO" id="GO:0016491">
    <property type="term" value="F:oxidoreductase activity"/>
    <property type="evidence" value="ECO:0007669"/>
    <property type="project" value="UniProtKB-KW"/>
</dbReference>
<dbReference type="AlphaFoldDB" id="X1HBJ1"/>
<gene>
    <name evidence="4" type="ORF">S03H2_38203</name>
</gene>
<dbReference type="PANTHER" id="PTHR30004:SF6">
    <property type="entry name" value="D-THREONATE 4-PHOSPHATE DEHYDROGENASE"/>
    <property type="match status" value="1"/>
</dbReference>
<dbReference type="EMBL" id="BARU01023553">
    <property type="protein sequence ID" value="GAH54435.1"/>
    <property type="molecule type" value="Genomic_DNA"/>
</dbReference>
<feature type="non-terminal residue" evidence="4">
    <location>
        <position position="1"/>
    </location>
</feature>
<accession>X1HBJ1</accession>
<keyword evidence="2" id="KW-0560">Oxidoreductase</keyword>
<dbReference type="PANTHER" id="PTHR30004">
    <property type="entry name" value="4-HYDROXYTHREONINE-4-PHOSPHATE DEHYDROGENASE"/>
    <property type="match status" value="1"/>
</dbReference>
<evidence type="ECO:0000256" key="3">
    <source>
        <dbReference type="ARBA" id="ARBA00023027"/>
    </source>
</evidence>
<keyword evidence="1" id="KW-0479">Metal-binding</keyword>
<sequence>DPPPAHYTLIAPPQLVESMIEKLPHPKPKIKSIRKGDVPNETVNLLPCAEEVELEDFGKLDQETSARIALASLAKAIELAVEGKFSAIVTAPLSKSAINRLLPGFVGQTEYLAERSGAGEPTMLFWRPQLSLALVTRHLPLSRVADALTTDAITRTILALTKLLQAMGEPSPRIAVCALNPHAGEDGILGDEEGEIISPAIEALQRRGMEVTGPLPADSLFARIKPGEYHGVTAMYHDQGLIFFKSLGPAVNVTWGLPFVRTSPDHGPAFDLAGSGDA</sequence>
<feature type="non-terminal residue" evidence="4">
    <location>
        <position position="278"/>
    </location>
</feature>
<evidence type="ECO:0008006" key="5">
    <source>
        <dbReference type="Google" id="ProtNLM"/>
    </source>
</evidence>
<evidence type="ECO:0000256" key="1">
    <source>
        <dbReference type="ARBA" id="ARBA00022723"/>
    </source>
</evidence>
<protein>
    <recommendedName>
        <fullName evidence="5">4-hydroxythreonine-4-phosphate dehydrogenase PdxA</fullName>
    </recommendedName>
</protein>